<feature type="compositionally biased region" description="Basic residues" evidence="17">
    <location>
        <begin position="243"/>
        <end position="253"/>
    </location>
</feature>
<dbReference type="SUPFAM" id="SSF55486">
    <property type="entry name" value="Metalloproteases ('zincins'), catalytic domain"/>
    <property type="match status" value="1"/>
</dbReference>
<evidence type="ECO:0000313" key="18">
    <source>
        <dbReference type="EMBL" id="ESL06100.1"/>
    </source>
</evidence>
<evidence type="ECO:0000256" key="16">
    <source>
        <dbReference type="RuleBase" id="RU366077"/>
    </source>
</evidence>
<dbReference type="Pfam" id="PF01457">
    <property type="entry name" value="Peptidase_M8"/>
    <property type="match status" value="1"/>
</dbReference>
<comment type="caution">
    <text evidence="18">The sequence shown here is derived from an EMBL/GenBank/DDBJ whole genome shotgun (WGS) entry which is preliminary data.</text>
</comment>
<feature type="compositionally biased region" description="Basic residues" evidence="17">
    <location>
        <begin position="268"/>
        <end position="278"/>
    </location>
</feature>
<evidence type="ECO:0000256" key="12">
    <source>
        <dbReference type="ARBA" id="ARBA00023145"/>
    </source>
</evidence>
<keyword evidence="19" id="KW-1185">Reference proteome</keyword>
<evidence type="ECO:0000256" key="7">
    <source>
        <dbReference type="ARBA" id="ARBA00022801"/>
    </source>
</evidence>
<evidence type="ECO:0000256" key="5">
    <source>
        <dbReference type="ARBA" id="ARBA00022723"/>
    </source>
</evidence>
<evidence type="ECO:0000256" key="4">
    <source>
        <dbReference type="ARBA" id="ARBA00022670"/>
    </source>
</evidence>
<dbReference type="InterPro" id="IPR001577">
    <property type="entry name" value="Peptidase_M8"/>
</dbReference>
<comment type="catalytic activity">
    <reaction evidence="1">
        <text>Preference for hydrophobic residues at P1 and P1' and basic residues at P2' and P3'. A model nonapeptide is cleaved at -Ala-Tyr-|-Leu-Lys-Lys-.</text>
        <dbReference type="EC" id="3.4.24.36"/>
    </reaction>
</comment>
<dbReference type="PANTHER" id="PTHR10942">
    <property type="entry name" value="LEISHMANOLYSIN-LIKE PEPTIDASE"/>
    <property type="match status" value="1"/>
</dbReference>
<dbReference type="AlphaFoldDB" id="A0A061IVL3"/>
<dbReference type="Gene3D" id="2.30.34.10">
    <property type="entry name" value="Leishmanolysin domain 4"/>
    <property type="match status" value="1"/>
</dbReference>
<dbReference type="Gene3D" id="3.90.132.10">
    <property type="entry name" value="Leishmanolysin , domain 2"/>
    <property type="match status" value="1"/>
</dbReference>
<evidence type="ECO:0000256" key="8">
    <source>
        <dbReference type="ARBA" id="ARBA00022833"/>
    </source>
</evidence>
<evidence type="ECO:0000256" key="6">
    <source>
        <dbReference type="ARBA" id="ARBA00022729"/>
    </source>
</evidence>
<evidence type="ECO:0000256" key="1">
    <source>
        <dbReference type="ARBA" id="ARBA00001249"/>
    </source>
</evidence>
<evidence type="ECO:0000256" key="9">
    <source>
        <dbReference type="ARBA" id="ARBA00022889"/>
    </source>
</evidence>
<dbReference type="MEROPS" id="M08.001"/>
<dbReference type="Proteomes" id="UP000031737">
    <property type="component" value="Unassembled WGS sequence"/>
</dbReference>
<dbReference type="PANTHER" id="PTHR10942:SF0">
    <property type="entry name" value="LEISHMANOLYSIN-LIKE PEPTIDASE"/>
    <property type="match status" value="1"/>
</dbReference>
<comment type="subcellular location">
    <subcellularLocation>
        <location evidence="2">Membrane</location>
    </subcellularLocation>
</comment>
<keyword evidence="6" id="KW-0732">Signal</keyword>
<keyword evidence="10 15" id="KW-0482">Metalloprotease</keyword>
<comment type="cofactor">
    <cofactor evidence="15 16">
        <name>Zn(2+)</name>
        <dbReference type="ChEBI" id="CHEBI:29105"/>
    </cofactor>
    <text evidence="15 16">Binds 1 zinc ion per subunit.</text>
</comment>
<evidence type="ECO:0000256" key="11">
    <source>
        <dbReference type="ARBA" id="ARBA00023136"/>
    </source>
</evidence>
<gene>
    <name evidence="18" type="ORF">TRSC58_06231</name>
</gene>
<dbReference type="EMBL" id="AUPL01006231">
    <property type="protein sequence ID" value="ESL06100.1"/>
    <property type="molecule type" value="Genomic_DNA"/>
</dbReference>
<dbReference type="GO" id="GO:0007155">
    <property type="term" value="P:cell adhesion"/>
    <property type="evidence" value="ECO:0007669"/>
    <property type="project" value="UniProtKB-KW"/>
</dbReference>
<keyword evidence="7 16" id="KW-0378">Hydrolase</keyword>
<evidence type="ECO:0000256" key="2">
    <source>
        <dbReference type="ARBA" id="ARBA00004370"/>
    </source>
</evidence>
<comment type="similarity">
    <text evidence="3 16">Belongs to the peptidase M8 family.</text>
</comment>
<dbReference type="VEuPathDB" id="TriTrypDB:TRSC58_06231"/>
<dbReference type="OrthoDB" id="527990at2759"/>
<dbReference type="GO" id="GO:0046872">
    <property type="term" value="F:metal ion binding"/>
    <property type="evidence" value="ECO:0007669"/>
    <property type="project" value="UniProtKB-KW"/>
</dbReference>
<keyword evidence="13" id="KW-1015">Disulfide bond</keyword>
<dbReference type="GO" id="GO:0004222">
    <property type="term" value="F:metalloendopeptidase activity"/>
    <property type="evidence" value="ECO:0007669"/>
    <property type="project" value="UniProtKB-UniRule"/>
</dbReference>
<accession>A0A061IVL3</accession>
<organism evidence="18 19">
    <name type="scientific">Trypanosoma rangeli SC58</name>
    <dbReference type="NCBI Taxonomy" id="429131"/>
    <lineage>
        <taxon>Eukaryota</taxon>
        <taxon>Discoba</taxon>
        <taxon>Euglenozoa</taxon>
        <taxon>Kinetoplastea</taxon>
        <taxon>Metakinetoplastina</taxon>
        <taxon>Trypanosomatida</taxon>
        <taxon>Trypanosomatidae</taxon>
        <taxon>Trypanosoma</taxon>
        <taxon>Herpetosoma</taxon>
    </lineage>
</organism>
<dbReference type="EC" id="3.4.24.-" evidence="16"/>
<keyword evidence="5 15" id="KW-0479">Metal-binding</keyword>
<proteinExistence type="inferred from homology"/>
<keyword evidence="14" id="KW-0325">Glycoprotein</keyword>
<name>A0A061IVL3_TRYRA</name>
<feature type="region of interest" description="Disordered" evidence="17">
    <location>
        <begin position="223"/>
        <end position="285"/>
    </location>
</feature>
<keyword evidence="4 16" id="KW-0645">Protease</keyword>
<evidence type="ECO:0000256" key="15">
    <source>
        <dbReference type="PIRSR" id="PIRSR601577-2"/>
    </source>
</evidence>
<evidence type="ECO:0000256" key="17">
    <source>
        <dbReference type="SAM" id="MobiDB-lite"/>
    </source>
</evidence>
<keyword evidence="9" id="KW-0130">Cell adhesion</keyword>
<keyword evidence="12" id="KW-0865">Zymogen</keyword>
<evidence type="ECO:0000256" key="14">
    <source>
        <dbReference type="ARBA" id="ARBA00023180"/>
    </source>
</evidence>
<keyword evidence="11" id="KW-0472">Membrane</keyword>
<protein>
    <recommendedName>
        <fullName evidence="16">Leishmanolysin-like peptidase</fullName>
        <ecNumber evidence="16">3.4.24.-</ecNumber>
    </recommendedName>
</protein>
<dbReference type="PRINTS" id="PR00782">
    <property type="entry name" value="LSHMANOLYSIN"/>
</dbReference>
<dbReference type="GO" id="GO:0005737">
    <property type="term" value="C:cytoplasm"/>
    <property type="evidence" value="ECO:0007669"/>
    <property type="project" value="TreeGrafter"/>
</dbReference>
<reference evidence="18 19" key="1">
    <citation type="submission" date="2013-07" db="EMBL/GenBank/DDBJ databases">
        <authorList>
            <person name="Stoco P.H."/>
            <person name="Wagner G."/>
            <person name="Gerber A."/>
            <person name="Zaha A."/>
            <person name="Thompson C."/>
            <person name="Bartholomeu D.C."/>
            <person name="Luckemeyer D.D."/>
            <person name="Bahia D."/>
            <person name="Loreto E."/>
            <person name="Prestes E.B."/>
            <person name="Lima F.M."/>
            <person name="Rodrigues-Luiz G."/>
            <person name="Vallejo G.A."/>
            <person name="Filho J.F."/>
            <person name="Monteiro K.M."/>
            <person name="Tyler K.M."/>
            <person name="de Almeida L.G."/>
            <person name="Ortiz M.F."/>
            <person name="Siervo M.A."/>
            <person name="de Moraes M.H."/>
            <person name="Cunha O.L."/>
            <person name="Mendonca-Neto R."/>
            <person name="Silva R."/>
            <person name="Teixeira S.M."/>
            <person name="Murta S.M."/>
            <person name="Sincero T.C."/>
            <person name="Mendes T.A."/>
            <person name="Urmenyi T.P."/>
            <person name="Silva V.G."/>
            <person name="da Rocha W.D."/>
            <person name="Andersson B."/>
            <person name="Romanha A.J."/>
            <person name="Steindel M."/>
            <person name="de Vasconcelos A.T."/>
            <person name="Grisard E.C."/>
        </authorList>
    </citation>
    <scope>NUCLEOTIDE SEQUENCE [LARGE SCALE GENOMIC DNA]</scope>
    <source>
        <strain evidence="18 19">SC58</strain>
    </source>
</reference>
<keyword evidence="8 15" id="KW-0862">Zinc</keyword>
<evidence type="ECO:0000313" key="19">
    <source>
        <dbReference type="Proteomes" id="UP000031737"/>
    </source>
</evidence>
<dbReference type="Gene3D" id="2.10.55.10">
    <property type="entry name" value="Leishmanolysin domain 3"/>
    <property type="match status" value="1"/>
</dbReference>
<dbReference type="GO" id="GO:0016020">
    <property type="term" value="C:membrane"/>
    <property type="evidence" value="ECO:0007669"/>
    <property type="project" value="UniProtKB-SubCell"/>
</dbReference>
<sequence length="285" mass="31589">MPLRHEYDDASRLHSHWDQRYAKDELMGPTVTTGAGFYTALTMAAFEDMGFYKANFSMAEPMRWGKNAGCEFVNKKQCGPDDYTKFPEMFCQKNYSDTLSYCTSDRVALGQCSSSWSDECLFIRSLPFGSCRNEENTALHGSRLGAGSWCLDGESLKVNVETYDPEPRVVPVAAVCAEVACAGGSVRVRYLGDSDWHDCPEGSSLSPAGTSVDLASGKIKCHSSDDDELGTGDDYPSHAPHRESRRRRGSRERRRPELAPSPSLKELSRRRSREKKGRNGGGRGN</sequence>
<evidence type="ECO:0000256" key="3">
    <source>
        <dbReference type="ARBA" id="ARBA00005860"/>
    </source>
</evidence>
<evidence type="ECO:0000256" key="13">
    <source>
        <dbReference type="ARBA" id="ARBA00023157"/>
    </source>
</evidence>
<evidence type="ECO:0000256" key="10">
    <source>
        <dbReference type="ARBA" id="ARBA00023049"/>
    </source>
</evidence>
<dbReference type="GO" id="GO:0006508">
    <property type="term" value="P:proteolysis"/>
    <property type="evidence" value="ECO:0007669"/>
    <property type="project" value="UniProtKB-KW"/>
</dbReference>
<feature type="binding site" evidence="15">
    <location>
        <position position="16"/>
    </location>
    <ligand>
        <name>Zn(2+)</name>
        <dbReference type="ChEBI" id="CHEBI:29105"/>
        <note>catalytic</note>
    </ligand>
</feature>